<evidence type="ECO:0000313" key="5">
    <source>
        <dbReference type="EMBL" id="OAF71359.1"/>
    </source>
</evidence>
<feature type="region of interest" description="Disordered" evidence="3">
    <location>
        <begin position="333"/>
        <end position="381"/>
    </location>
</feature>
<dbReference type="Pfam" id="PF02731">
    <property type="entry name" value="SKIP_SNW"/>
    <property type="match status" value="1"/>
</dbReference>
<keyword evidence="6" id="KW-1185">Reference proteome</keyword>
<reference evidence="5 6" key="1">
    <citation type="submission" date="2016-04" db="EMBL/GenBank/DDBJ databases">
        <title>The genome of Intoshia linei affirms orthonectids as highly simplified spiralians.</title>
        <authorList>
            <person name="Mikhailov K.V."/>
            <person name="Slusarev G.S."/>
            <person name="Nikitin M.A."/>
            <person name="Logacheva M.D."/>
            <person name="Penin A."/>
            <person name="Aleoshin V."/>
            <person name="Panchin Y.V."/>
        </authorList>
    </citation>
    <scope>NUCLEOTIDE SEQUENCE [LARGE SCALE GENOMIC DNA]</scope>
    <source>
        <strain evidence="5">Intl2013</strain>
        <tissue evidence="5">Whole animal</tissue>
    </source>
</reference>
<dbReference type="GO" id="GO:0000398">
    <property type="term" value="P:mRNA splicing, via spliceosome"/>
    <property type="evidence" value="ECO:0007669"/>
    <property type="project" value="InterPro"/>
</dbReference>
<dbReference type="AlphaFoldDB" id="A0A177BAL7"/>
<evidence type="ECO:0000256" key="1">
    <source>
        <dbReference type="ARBA" id="ARBA00010197"/>
    </source>
</evidence>
<evidence type="ECO:0000259" key="4">
    <source>
        <dbReference type="Pfam" id="PF02731"/>
    </source>
</evidence>
<evidence type="ECO:0000313" key="6">
    <source>
        <dbReference type="Proteomes" id="UP000078046"/>
    </source>
</evidence>
<dbReference type="EMBL" id="LWCA01000058">
    <property type="protein sequence ID" value="OAF71359.1"/>
    <property type="molecule type" value="Genomic_DNA"/>
</dbReference>
<evidence type="ECO:0000256" key="2">
    <source>
        <dbReference type="SAM" id="Coils"/>
    </source>
</evidence>
<gene>
    <name evidence="5" type="ORF">A3Q56_00869</name>
</gene>
<sequence>MFTSSTLSTHLPSPVHEIQDNTEKKIEKTIATLECKAPAYGQRGGWKPTSVLDYGNGGSFPEIFMPQYPLGIGMSSEKQSNALPLQIRKDGKVAFHALAGVGHSKDKIIHATFNSLVPKVQDYNSGDLIRPTEEETKEKMQELKQKLQGIVESKVASALPVQHAERAGAAKYIRYTPSTKSGFHNSGATQRIVKIMEIQKDPMEPPRFRVSSKIPKAPPSPPAPVLHSPNRKITQKEQQNWKIPPCVSNWKNAKGYTIPLDKRLAADGRGTQAVHINENFAKLSEALYIAGRKAREAVALRAQIEKRVSEKEKERKEENLRELARKAREFRSGDARLKENKNEDVQERDQFRKDRRHERQRDRNIARAAPDKRSRLQKDAERDISEKIALGLAKPSDNKGAQMDQRLYSGTKGVTSGFADDDAYNVYNSAWKSEKSIASSIYKPSKKLNEEFYADEVDSIKKTSKFVPDKAFSGAKPDKNSHKRDGPVQFERDDDPFGLKILSEAKRSKKK</sequence>
<organism evidence="5 6">
    <name type="scientific">Intoshia linei</name>
    <dbReference type="NCBI Taxonomy" id="1819745"/>
    <lineage>
        <taxon>Eukaryota</taxon>
        <taxon>Metazoa</taxon>
        <taxon>Spiralia</taxon>
        <taxon>Lophotrochozoa</taxon>
        <taxon>Mesozoa</taxon>
        <taxon>Orthonectida</taxon>
        <taxon>Rhopaluridae</taxon>
        <taxon>Intoshia</taxon>
    </lineage>
</organism>
<feature type="region of interest" description="Disordered" evidence="3">
    <location>
        <begin position="205"/>
        <end position="228"/>
    </location>
</feature>
<name>A0A177BAL7_9BILA</name>
<dbReference type="InterPro" id="IPR017862">
    <property type="entry name" value="SKI-int_prot_SKIP"/>
</dbReference>
<comment type="similarity">
    <text evidence="1">Belongs to the SNW family.</text>
</comment>
<accession>A0A177BAL7</accession>
<dbReference type="OrthoDB" id="666364at2759"/>
<dbReference type="Proteomes" id="UP000078046">
    <property type="component" value="Unassembled WGS sequence"/>
</dbReference>
<comment type="caution">
    <text evidence="5">The sequence shown here is derived from an EMBL/GenBank/DDBJ whole genome shotgun (WGS) entry which is preliminary data.</text>
</comment>
<dbReference type="InterPro" id="IPR004015">
    <property type="entry name" value="SKI-int_prot_SKIP_SNW-dom"/>
</dbReference>
<keyword evidence="2" id="KW-0175">Coiled coil</keyword>
<evidence type="ECO:0000256" key="3">
    <source>
        <dbReference type="SAM" id="MobiDB-lite"/>
    </source>
</evidence>
<dbReference type="PANTHER" id="PTHR12096">
    <property type="entry name" value="NUCLEAR PROTEIN SKIP-RELATED"/>
    <property type="match status" value="1"/>
</dbReference>
<feature type="region of interest" description="Disordered" evidence="3">
    <location>
        <begin position="468"/>
        <end position="511"/>
    </location>
</feature>
<proteinExistence type="inferred from homology"/>
<feature type="domain" description="SKI-interacting protein SKIP SNW" evidence="4">
    <location>
        <begin position="171"/>
        <end position="330"/>
    </location>
</feature>
<protein>
    <submittedName>
        <fullName evidence="5">Pre-mRNA-processing protein 45</fullName>
    </submittedName>
</protein>
<dbReference type="GO" id="GO:0005681">
    <property type="term" value="C:spliceosomal complex"/>
    <property type="evidence" value="ECO:0007669"/>
    <property type="project" value="InterPro"/>
</dbReference>
<feature type="coiled-coil region" evidence="2">
    <location>
        <begin position="294"/>
        <end position="333"/>
    </location>
</feature>
<feature type="compositionally biased region" description="Basic and acidic residues" evidence="3">
    <location>
        <begin position="476"/>
        <end position="486"/>
    </location>
</feature>